<dbReference type="AlphaFoldDB" id="A0A3B0V567"/>
<organism evidence="1">
    <name type="scientific">hydrothermal vent metagenome</name>
    <dbReference type="NCBI Taxonomy" id="652676"/>
    <lineage>
        <taxon>unclassified sequences</taxon>
        <taxon>metagenomes</taxon>
        <taxon>ecological metagenomes</taxon>
    </lineage>
</organism>
<dbReference type="GO" id="GO:0005829">
    <property type="term" value="C:cytosol"/>
    <property type="evidence" value="ECO:0007669"/>
    <property type="project" value="TreeGrafter"/>
</dbReference>
<dbReference type="InterPro" id="IPR000119">
    <property type="entry name" value="Hist_DNA-bd"/>
</dbReference>
<dbReference type="SUPFAM" id="SSF47729">
    <property type="entry name" value="IHF-like DNA-binding proteins"/>
    <property type="match status" value="1"/>
</dbReference>
<dbReference type="GO" id="GO:0030527">
    <property type="term" value="F:structural constituent of chromatin"/>
    <property type="evidence" value="ECO:0007669"/>
    <property type="project" value="InterPro"/>
</dbReference>
<dbReference type="Gene3D" id="4.10.520.10">
    <property type="entry name" value="IHF-like DNA-binding proteins"/>
    <property type="match status" value="1"/>
</dbReference>
<proteinExistence type="predicted"/>
<dbReference type="CDD" id="cd13836">
    <property type="entry name" value="IHF_B"/>
    <property type="match status" value="1"/>
</dbReference>
<protein>
    <submittedName>
        <fullName evidence="1">Integration host factor beta subunit</fullName>
    </submittedName>
</protein>
<dbReference type="EMBL" id="UOEZ01000078">
    <property type="protein sequence ID" value="VAW38705.1"/>
    <property type="molecule type" value="Genomic_DNA"/>
</dbReference>
<dbReference type="GO" id="GO:0003677">
    <property type="term" value="F:DNA binding"/>
    <property type="evidence" value="ECO:0007669"/>
    <property type="project" value="InterPro"/>
</dbReference>
<dbReference type="PANTHER" id="PTHR33175:SF5">
    <property type="entry name" value="INTEGRATION HOST FACTOR SUBUNIT BETA"/>
    <property type="match status" value="1"/>
</dbReference>
<dbReference type="Pfam" id="PF00216">
    <property type="entry name" value="Bac_DNA_binding"/>
    <property type="match status" value="1"/>
</dbReference>
<reference evidence="1" key="1">
    <citation type="submission" date="2018-06" db="EMBL/GenBank/DDBJ databases">
        <authorList>
            <person name="Zhirakovskaya E."/>
        </authorList>
    </citation>
    <scope>NUCLEOTIDE SEQUENCE</scope>
</reference>
<name>A0A3B0V567_9ZZZZ</name>
<sequence>MTRSELVEDVAAKSANFTKKDVEVIVSTLFQSIADSLSKGEKIEIRGFGSFKVKQREARRGRNPKSGEGIMVEEKKVPFFKAGKEFKERVNTVNKETG</sequence>
<dbReference type="PRINTS" id="PR01727">
    <property type="entry name" value="DNABINDINGHU"/>
</dbReference>
<dbReference type="NCBIfam" id="NF001222">
    <property type="entry name" value="PRK00199.1"/>
    <property type="match status" value="1"/>
</dbReference>
<evidence type="ECO:0000313" key="1">
    <source>
        <dbReference type="EMBL" id="VAW38705.1"/>
    </source>
</evidence>
<dbReference type="PANTHER" id="PTHR33175">
    <property type="entry name" value="DNA-BINDING PROTEIN HU"/>
    <property type="match status" value="1"/>
</dbReference>
<dbReference type="SMART" id="SM00411">
    <property type="entry name" value="BHL"/>
    <property type="match status" value="1"/>
</dbReference>
<gene>
    <name evidence="1" type="ORF">MNBD_DELTA02-588</name>
</gene>
<accession>A0A3B0V567</accession>
<dbReference type="InterPro" id="IPR010992">
    <property type="entry name" value="IHF-like_DNA-bd_dom_sf"/>
</dbReference>